<protein>
    <recommendedName>
        <fullName evidence="2">K-box domain-containing protein</fullName>
    </recommendedName>
</protein>
<name>A0AAD1ZJL5_9LAMI</name>
<dbReference type="PROSITE" id="PS51297">
    <property type="entry name" value="K_BOX"/>
    <property type="match status" value="1"/>
</dbReference>
<feature type="region of interest" description="Disordered" evidence="1">
    <location>
        <begin position="104"/>
        <end position="145"/>
    </location>
</feature>
<feature type="region of interest" description="Disordered" evidence="1">
    <location>
        <begin position="1"/>
        <end position="20"/>
    </location>
</feature>
<proteinExistence type="predicted"/>
<dbReference type="GO" id="GO:0003700">
    <property type="term" value="F:DNA-binding transcription factor activity"/>
    <property type="evidence" value="ECO:0007669"/>
    <property type="project" value="InterPro"/>
</dbReference>
<keyword evidence="4" id="KW-1185">Reference proteome</keyword>
<evidence type="ECO:0000313" key="4">
    <source>
        <dbReference type="Proteomes" id="UP000834106"/>
    </source>
</evidence>
<sequence length="145" mass="16757">MTQLIERHRRQSENSNKLGQPSIQLQENDSYGVLSKMIMDRTRELRQLKGEELQGLDMDELIKLEKKVQGVLNHVVETKNDKYFKEINLLMKKESKLMEENAKLKQQAEKSEGTVNGIEQSNQSERITNSHGSDTALRLSFPFPI</sequence>
<dbReference type="GO" id="GO:0005634">
    <property type="term" value="C:nucleus"/>
    <property type="evidence" value="ECO:0007669"/>
    <property type="project" value="InterPro"/>
</dbReference>
<gene>
    <name evidence="3" type="ORF">FPE_LOCUS17680</name>
</gene>
<dbReference type="AlphaFoldDB" id="A0AAD1ZJL5"/>
<evidence type="ECO:0000259" key="2">
    <source>
        <dbReference type="PROSITE" id="PS51297"/>
    </source>
</evidence>
<organism evidence="3 4">
    <name type="scientific">Fraxinus pennsylvanica</name>
    <dbReference type="NCBI Taxonomy" id="56036"/>
    <lineage>
        <taxon>Eukaryota</taxon>
        <taxon>Viridiplantae</taxon>
        <taxon>Streptophyta</taxon>
        <taxon>Embryophyta</taxon>
        <taxon>Tracheophyta</taxon>
        <taxon>Spermatophyta</taxon>
        <taxon>Magnoliopsida</taxon>
        <taxon>eudicotyledons</taxon>
        <taxon>Gunneridae</taxon>
        <taxon>Pentapetalae</taxon>
        <taxon>asterids</taxon>
        <taxon>lamiids</taxon>
        <taxon>Lamiales</taxon>
        <taxon>Oleaceae</taxon>
        <taxon>Oleeae</taxon>
        <taxon>Fraxinus</taxon>
    </lineage>
</organism>
<feature type="domain" description="K-box" evidence="2">
    <location>
        <begin position="24"/>
        <end position="114"/>
    </location>
</feature>
<reference evidence="3" key="1">
    <citation type="submission" date="2023-05" db="EMBL/GenBank/DDBJ databases">
        <authorList>
            <person name="Huff M."/>
        </authorList>
    </citation>
    <scope>NUCLEOTIDE SEQUENCE</scope>
</reference>
<accession>A0AAD1ZJL5</accession>
<dbReference type="Pfam" id="PF01486">
    <property type="entry name" value="K-box"/>
    <property type="match status" value="1"/>
</dbReference>
<evidence type="ECO:0000313" key="3">
    <source>
        <dbReference type="EMBL" id="CAI9770283.1"/>
    </source>
</evidence>
<evidence type="ECO:0000256" key="1">
    <source>
        <dbReference type="SAM" id="MobiDB-lite"/>
    </source>
</evidence>
<feature type="compositionally biased region" description="Polar residues" evidence="1">
    <location>
        <begin position="113"/>
        <end position="133"/>
    </location>
</feature>
<dbReference type="EMBL" id="OU503045">
    <property type="protein sequence ID" value="CAI9770283.1"/>
    <property type="molecule type" value="Genomic_DNA"/>
</dbReference>
<dbReference type="Proteomes" id="UP000834106">
    <property type="component" value="Chromosome 10"/>
</dbReference>
<dbReference type="InterPro" id="IPR002487">
    <property type="entry name" value="TF_Kbox"/>
</dbReference>